<name>A0ABT6XEV9_9GAMM</name>
<dbReference type="Pfam" id="PF00072">
    <property type="entry name" value="Response_reg"/>
    <property type="match status" value="1"/>
</dbReference>
<dbReference type="InterPro" id="IPR001789">
    <property type="entry name" value="Sig_transdc_resp-reg_receiver"/>
</dbReference>
<organism evidence="4 5">
    <name type="scientific">Lysobacter stagni</name>
    <dbReference type="NCBI Taxonomy" id="3045172"/>
    <lineage>
        <taxon>Bacteria</taxon>
        <taxon>Pseudomonadati</taxon>
        <taxon>Pseudomonadota</taxon>
        <taxon>Gammaproteobacteria</taxon>
        <taxon>Lysobacterales</taxon>
        <taxon>Lysobacteraceae</taxon>
        <taxon>Lysobacter</taxon>
    </lineage>
</organism>
<dbReference type="PROSITE" id="PS50110">
    <property type="entry name" value="RESPONSE_REGULATORY"/>
    <property type="match status" value="1"/>
</dbReference>
<keyword evidence="5" id="KW-1185">Reference proteome</keyword>
<dbReference type="PANTHER" id="PTHR44591:SF25">
    <property type="entry name" value="CHEMOTAXIS TWO-COMPONENT RESPONSE REGULATOR"/>
    <property type="match status" value="1"/>
</dbReference>
<evidence type="ECO:0000259" key="3">
    <source>
        <dbReference type="PROSITE" id="PS50110"/>
    </source>
</evidence>
<evidence type="ECO:0000313" key="4">
    <source>
        <dbReference type="EMBL" id="MDI9238579.1"/>
    </source>
</evidence>
<dbReference type="SMART" id="SM00448">
    <property type="entry name" value="REC"/>
    <property type="match status" value="1"/>
</dbReference>
<evidence type="ECO:0000256" key="2">
    <source>
        <dbReference type="PROSITE-ProRule" id="PRU00169"/>
    </source>
</evidence>
<sequence>MPGKPPTVAVVDDEEDVRHALHRLLRAAGFEVLVYGSGADFLRHAADSAPDCVVLDLHMRGQTGFDVQEALIKRSLSIPVVVLTGNDTAENRARALANGADGYLCKPVDDEALIDAIVAAMQKRGMPA</sequence>
<proteinExistence type="predicted"/>
<dbReference type="PANTHER" id="PTHR44591">
    <property type="entry name" value="STRESS RESPONSE REGULATOR PROTEIN 1"/>
    <property type="match status" value="1"/>
</dbReference>
<reference evidence="4 5" key="1">
    <citation type="submission" date="2023-05" db="EMBL/GenBank/DDBJ databases">
        <title>Lysobacter sp. strain LF1 Genome sequencing and assembly.</title>
        <authorList>
            <person name="Jung Y."/>
        </authorList>
    </citation>
    <scope>NUCLEOTIDE SEQUENCE [LARGE SCALE GENOMIC DNA]</scope>
    <source>
        <strain evidence="4 5">LF1</strain>
    </source>
</reference>
<feature type="domain" description="Response regulatory" evidence="3">
    <location>
        <begin position="7"/>
        <end position="121"/>
    </location>
</feature>
<dbReference type="Proteomes" id="UP001321580">
    <property type="component" value="Unassembled WGS sequence"/>
</dbReference>
<feature type="modified residue" description="4-aspartylphosphate" evidence="2">
    <location>
        <position position="56"/>
    </location>
</feature>
<dbReference type="InterPro" id="IPR050595">
    <property type="entry name" value="Bact_response_regulator"/>
</dbReference>
<dbReference type="Gene3D" id="3.40.50.2300">
    <property type="match status" value="1"/>
</dbReference>
<dbReference type="EMBL" id="JASGBI010000001">
    <property type="protein sequence ID" value="MDI9238579.1"/>
    <property type="molecule type" value="Genomic_DNA"/>
</dbReference>
<keyword evidence="1 2" id="KW-0597">Phosphoprotein</keyword>
<protein>
    <submittedName>
        <fullName evidence="4">Response regulator</fullName>
    </submittedName>
</protein>
<evidence type="ECO:0000256" key="1">
    <source>
        <dbReference type="ARBA" id="ARBA00022553"/>
    </source>
</evidence>
<gene>
    <name evidence="4" type="ORF">QLQ15_06580</name>
</gene>
<accession>A0ABT6XEV9</accession>
<dbReference type="InterPro" id="IPR011006">
    <property type="entry name" value="CheY-like_superfamily"/>
</dbReference>
<evidence type="ECO:0000313" key="5">
    <source>
        <dbReference type="Proteomes" id="UP001321580"/>
    </source>
</evidence>
<comment type="caution">
    <text evidence="4">The sequence shown here is derived from an EMBL/GenBank/DDBJ whole genome shotgun (WGS) entry which is preliminary data.</text>
</comment>
<dbReference type="SUPFAM" id="SSF52172">
    <property type="entry name" value="CheY-like"/>
    <property type="match status" value="1"/>
</dbReference>
<dbReference type="RefSeq" id="WP_283212032.1">
    <property type="nucleotide sequence ID" value="NZ_JASGBI010000001.1"/>
</dbReference>